<dbReference type="Pfam" id="PF04463">
    <property type="entry name" value="2-thiour_desulf"/>
    <property type="match status" value="1"/>
</dbReference>
<reference evidence="1" key="1">
    <citation type="submission" date="2019-08" db="EMBL/GenBank/DDBJ databases">
        <authorList>
            <person name="Kucharzyk K."/>
            <person name="Murdoch R.W."/>
            <person name="Higgins S."/>
            <person name="Loffler F."/>
        </authorList>
    </citation>
    <scope>NUCLEOTIDE SEQUENCE</scope>
</reference>
<gene>
    <name evidence="1" type="ORF">SDC9_92187</name>
</gene>
<proteinExistence type="predicted"/>
<sequence length="114" mass="11966">MGGLPTPRPPSEKVGNKVITQAGIDVTKAFEEGARIALEKARQKGCTTALLMERSPSCGLGMIYDGSFSSQLIPGNGVLAQLLLDEGFTIFTPSTLEGYLHSMGDASAFDGACR</sequence>
<evidence type="ECO:0000313" key="1">
    <source>
        <dbReference type="EMBL" id="MPM45500.1"/>
    </source>
</evidence>
<dbReference type="AlphaFoldDB" id="A0A644ZWZ7"/>
<dbReference type="EMBL" id="VSSQ01010898">
    <property type="protein sequence ID" value="MPM45500.1"/>
    <property type="molecule type" value="Genomic_DNA"/>
</dbReference>
<dbReference type="PANTHER" id="PTHR30087">
    <property type="entry name" value="INNER MEMBRANE PROTEIN"/>
    <property type="match status" value="1"/>
</dbReference>
<dbReference type="PANTHER" id="PTHR30087:SF1">
    <property type="entry name" value="HYPOTHETICAL CYTOSOLIC PROTEIN"/>
    <property type="match status" value="1"/>
</dbReference>
<comment type="caution">
    <text evidence="1">The sequence shown here is derived from an EMBL/GenBank/DDBJ whole genome shotgun (WGS) entry which is preliminary data.</text>
</comment>
<accession>A0A644ZWZ7</accession>
<name>A0A644ZWZ7_9ZZZZ</name>
<dbReference type="InterPro" id="IPR007553">
    <property type="entry name" value="2-thiour_desulf"/>
</dbReference>
<organism evidence="1">
    <name type="scientific">bioreactor metagenome</name>
    <dbReference type="NCBI Taxonomy" id="1076179"/>
    <lineage>
        <taxon>unclassified sequences</taxon>
        <taxon>metagenomes</taxon>
        <taxon>ecological metagenomes</taxon>
    </lineage>
</organism>
<protein>
    <submittedName>
        <fullName evidence="1">Uncharacterized protein</fullName>
    </submittedName>
</protein>